<feature type="compositionally biased region" description="Polar residues" evidence="1">
    <location>
        <begin position="60"/>
        <end position="85"/>
    </location>
</feature>
<feature type="region of interest" description="Disordered" evidence="1">
    <location>
        <begin position="1"/>
        <end position="30"/>
    </location>
</feature>
<evidence type="ECO:0000256" key="1">
    <source>
        <dbReference type="SAM" id="MobiDB-lite"/>
    </source>
</evidence>
<dbReference type="Proteomes" id="UP000324222">
    <property type="component" value="Unassembled WGS sequence"/>
</dbReference>
<evidence type="ECO:0000313" key="2">
    <source>
        <dbReference type="EMBL" id="MPC18793.1"/>
    </source>
</evidence>
<sequence length="140" mass="15228">MGGRCTLAPTSANPETTEPEARANKTTDNWPIEAFRAVRSASTVTNLLAQGVSEAGENASHWNRQTTWPASSPKQNASQHPSHTLGTGEGRGGNTYYTGLQLNTWRADKTHSGNEALKPCPATTSCIQHNSERPWQLREK</sequence>
<keyword evidence="3" id="KW-1185">Reference proteome</keyword>
<dbReference type="AlphaFoldDB" id="A0A5B7DBY1"/>
<organism evidence="2 3">
    <name type="scientific">Portunus trituberculatus</name>
    <name type="common">Swimming crab</name>
    <name type="synonym">Neptunus trituberculatus</name>
    <dbReference type="NCBI Taxonomy" id="210409"/>
    <lineage>
        <taxon>Eukaryota</taxon>
        <taxon>Metazoa</taxon>
        <taxon>Ecdysozoa</taxon>
        <taxon>Arthropoda</taxon>
        <taxon>Crustacea</taxon>
        <taxon>Multicrustacea</taxon>
        <taxon>Malacostraca</taxon>
        <taxon>Eumalacostraca</taxon>
        <taxon>Eucarida</taxon>
        <taxon>Decapoda</taxon>
        <taxon>Pleocyemata</taxon>
        <taxon>Brachyura</taxon>
        <taxon>Eubrachyura</taxon>
        <taxon>Portunoidea</taxon>
        <taxon>Portunidae</taxon>
        <taxon>Portuninae</taxon>
        <taxon>Portunus</taxon>
    </lineage>
</organism>
<reference evidence="2 3" key="1">
    <citation type="submission" date="2019-05" db="EMBL/GenBank/DDBJ databases">
        <title>Another draft genome of Portunus trituberculatus and its Hox gene families provides insights of decapod evolution.</title>
        <authorList>
            <person name="Jeong J.-H."/>
            <person name="Song I."/>
            <person name="Kim S."/>
            <person name="Choi T."/>
            <person name="Kim D."/>
            <person name="Ryu S."/>
            <person name="Kim W."/>
        </authorList>
    </citation>
    <scope>NUCLEOTIDE SEQUENCE [LARGE SCALE GENOMIC DNA]</scope>
    <source>
        <tissue evidence="2">Muscle</tissue>
    </source>
</reference>
<feature type="region of interest" description="Disordered" evidence="1">
    <location>
        <begin position="110"/>
        <end position="140"/>
    </location>
</feature>
<gene>
    <name evidence="2" type="ORF">E2C01_011687</name>
</gene>
<feature type="region of interest" description="Disordered" evidence="1">
    <location>
        <begin position="52"/>
        <end position="95"/>
    </location>
</feature>
<accession>A0A5B7DBY1</accession>
<dbReference type="EMBL" id="VSRR010000711">
    <property type="protein sequence ID" value="MPC18793.1"/>
    <property type="molecule type" value="Genomic_DNA"/>
</dbReference>
<comment type="caution">
    <text evidence="2">The sequence shown here is derived from an EMBL/GenBank/DDBJ whole genome shotgun (WGS) entry which is preliminary data.</text>
</comment>
<name>A0A5B7DBY1_PORTR</name>
<feature type="compositionally biased region" description="Basic and acidic residues" evidence="1">
    <location>
        <begin position="130"/>
        <end position="140"/>
    </location>
</feature>
<evidence type="ECO:0000313" key="3">
    <source>
        <dbReference type="Proteomes" id="UP000324222"/>
    </source>
</evidence>
<protein>
    <submittedName>
        <fullName evidence="2">Uncharacterized protein</fullName>
    </submittedName>
</protein>
<proteinExistence type="predicted"/>